<reference evidence="2 3" key="1">
    <citation type="journal article" date="2014" name="BMC Genomics">
        <title>Comparative genome sequencing reveals chemotype-specific gene clusters in the toxigenic black mold Stachybotrys.</title>
        <authorList>
            <person name="Semeiks J."/>
            <person name="Borek D."/>
            <person name="Otwinowski Z."/>
            <person name="Grishin N.V."/>
        </authorList>
    </citation>
    <scope>NUCLEOTIDE SEQUENCE [LARGE SCALE GENOMIC DNA]</scope>
    <source>
        <strain evidence="2 3">IBT 40285</strain>
    </source>
</reference>
<evidence type="ECO:0000313" key="3">
    <source>
        <dbReference type="Proteomes" id="UP000028524"/>
    </source>
</evidence>
<dbReference type="SUPFAM" id="SSF48403">
    <property type="entry name" value="Ankyrin repeat"/>
    <property type="match status" value="1"/>
</dbReference>
<dbReference type="PROSITE" id="PS50088">
    <property type="entry name" value="ANK_REPEAT"/>
    <property type="match status" value="1"/>
</dbReference>
<organism evidence="2 3">
    <name type="scientific">Stachybotrys chlorohalonatus (strain IBT 40285)</name>
    <dbReference type="NCBI Taxonomy" id="1283841"/>
    <lineage>
        <taxon>Eukaryota</taxon>
        <taxon>Fungi</taxon>
        <taxon>Dikarya</taxon>
        <taxon>Ascomycota</taxon>
        <taxon>Pezizomycotina</taxon>
        <taxon>Sordariomycetes</taxon>
        <taxon>Hypocreomycetidae</taxon>
        <taxon>Hypocreales</taxon>
        <taxon>Stachybotryaceae</taxon>
        <taxon>Stachybotrys</taxon>
    </lineage>
</organism>
<dbReference type="InParanoid" id="A0A084R0I6"/>
<proteinExistence type="predicted"/>
<dbReference type="OrthoDB" id="4795535at2759"/>
<accession>A0A084R0I6</accession>
<dbReference type="OMA" id="HILFMHQ"/>
<dbReference type="AlphaFoldDB" id="A0A084R0I6"/>
<dbReference type="Gene3D" id="1.25.40.20">
    <property type="entry name" value="Ankyrin repeat-containing domain"/>
    <property type="match status" value="1"/>
</dbReference>
<evidence type="ECO:0000313" key="2">
    <source>
        <dbReference type="EMBL" id="KFA69721.1"/>
    </source>
</evidence>
<gene>
    <name evidence="2" type="ORF">S40285_10661</name>
</gene>
<dbReference type="Proteomes" id="UP000028524">
    <property type="component" value="Unassembled WGS sequence"/>
</dbReference>
<keyword evidence="1" id="KW-0040">ANK repeat</keyword>
<protein>
    <submittedName>
        <fullName evidence="2">Uncharacterized protein</fullName>
    </submittedName>
</protein>
<dbReference type="InterPro" id="IPR036770">
    <property type="entry name" value="Ankyrin_rpt-contain_sf"/>
</dbReference>
<dbReference type="InterPro" id="IPR002110">
    <property type="entry name" value="Ankyrin_rpt"/>
</dbReference>
<sequence length="262" mass="29120">MAQLPWIREPSLPVADTADLDRLTGYRGSDRPGPPPPTPDTIRAFLQSAPSLSKFGDELDTLDMNPLHFLLMLVDGDSGSSLLHAVVAAGNLDGLLGIQNSFSPNLGAKQGDLRAIHVFLTHRDKAGDTAMHVAVRTGRLDMVKNLYRLFSHRALENDELCAPLEGKDAPENWVFAESMRHLARQPLLFLCAKNAADRDAVQEARNSGHEEIATFLERIIAGLDPKGRRLDGSEVKRMERQLRRRFHFLNSEGLQEPESEEE</sequence>
<evidence type="ECO:0000256" key="1">
    <source>
        <dbReference type="PROSITE-ProRule" id="PRU00023"/>
    </source>
</evidence>
<feature type="repeat" description="ANK" evidence="1">
    <location>
        <begin position="126"/>
        <end position="158"/>
    </location>
</feature>
<dbReference type="HOGENOM" id="CLU_070398_0_0_1"/>
<keyword evidence="3" id="KW-1185">Reference proteome</keyword>
<name>A0A084R0I6_STAC4</name>
<dbReference type="EMBL" id="KL659369">
    <property type="protein sequence ID" value="KFA69721.1"/>
    <property type="molecule type" value="Genomic_DNA"/>
</dbReference>